<reference evidence="3" key="1">
    <citation type="submission" date="2020-05" db="EMBL/GenBank/DDBJ databases">
        <title>Phylogenomic resolution of chytrid fungi.</title>
        <authorList>
            <person name="Stajich J.E."/>
            <person name="Amses K."/>
            <person name="Simmons R."/>
            <person name="Seto K."/>
            <person name="Myers J."/>
            <person name="Bonds A."/>
            <person name="Quandt C.A."/>
            <person name="Barry K."/>
            <person name="Liu P."/>
            <person name="Grigoriev I."/>
            <person name="Longcore J.E."/>
            <person name="James T.Y."/>
        </authorList>
    </citation>
    <scope>NUCLEOTIDE SEQUENCE</scope>
    <source>
        <strain evidence="3">PLAUS21</strain>
    </source>
</reference>
<feature type="domain" description="RanBD1" evidence="2">
    <location>
        <begin position="7"/>
        <end position="108"/>
    </location>
</feature>
<proteinExistence type="predicted"/>
<accession>A0AAD5UKB4</accession>
<evidence type="ECO:0000313" key="4">
    <source>
        <dbReference type="Proteomes" id="UP001210925"/>
    </source>
</evidence>
<comment type="caution">
    <text evidence="3">The sequence shown here is derived from an EMBL/GenBank/DDBJ whole genome shotgun (WGS) entry which is preliminary data.</text>
</comment>
<feature type="compositionally biased region" description="Polar residues" evidence="1">
    <location>
        <begin position="198"/>
        <end position="217"/>
    </location>
</feature>
<feature type="region of interest" description="Disordered" evidence="1">
    <location>
        <begin position="152"/>
        <end position="333"/>
    </location>
</feature>
<dbReference type="Pfam" id="PF00638">
    <property type="entry name" value="Ran_BP1"/>
    <property type="match status" value="1"/>
</dbReference>
<gene>
    <name evidence="3" type="ORF">HK103_003467</name>
</gene>
<dbReference type="AlphaFoldDB" id="A0AAD5UKB4"/>
<feature type="compositionally biased region" description="Basic and acidic residues" evidence="1">
    <location>
        <begin position="293"/>
        <end position="333"/>
    </location>
</feature>
<dbReference type="PROSITE" id="PS50196">
    <property type="entry name" value="RANBD1"/>
    <property type="match status" value="1"/>
</dbReference>
<dbReference type="SUPFAM" id="SSF50729">
    <property type="entry name" value="PH domain-like"/>
    <property type="match status" value="1"/>
</dbReference>
<feature type="region of interest" description="Disordered" evidence="1">
    <location>
        <begin position="104"/>
        <end position="131"/>
    </location>
</feature>
<protein>
    <recommendedName>
        <fullName evidence="2">RanBD1 domain-containing protein</fullName>
    </recommendedName>
</protein>
<organism evidence="3 4">
    <name type="scientific">Boothiomyces macroporosus</name>
    <dbReference type="NCBI Taxonomy" id="261099"/>
    <lineage>
        <taxon>Eukaryota</taxon>
        <taxon>Fungi</taxon>
        <taxon>Fungi incertae sedis</taxon>
        <taxon>Chytridiomycota</taxon>
        <taxon>Chytridiomycota incertae sedis</taxon>
        <taxon>Chytridiomycetes</taxon>
        <taxon>Rhizophydiales</taxon>
        <taxon>Terramycetaceae</taxon>
        <taxon>Boothiomyces</taxon>
    </lineage>
</organism>
<dbReference type="Gene3D" id="2.30.29.30">
    <property type="entry name" value="Pleckstrin-homology domain (PH domain)/Phosphotyrosine-binding domain (PTB)"/>
    <property type="match status" value="1"/>
</dbReference>
<feature type="compositionally biased region" description="Polar residues" evidence="1">
    <location>
        <begin position="225"/>
        <end position="234"/>
    </location>
</feature>
<dbReference type="EMBL" id="JADGKB010000025">
    <property type="protein sequence ID" value="KAJ3258678.1"/>
    <property type="molecule type" value="Genomic_DNA"/>
</dbReference>
<keyword evidence="4" id="KW-1185">Reference proteome</keyword>
<feature type="compositionally biased region" description="Basic and acidic residues" evidence="1">
    <location>
        <begin position="237"/>
        <end position="263"/>
    </location>
</feature>
<feature type="compositionally biased region" description="Basic and acidic residues" evidence="1">
    <location>
        <begin position="152"/>
        <end position="192"/>
    </location>
</feature>
<evidence type="ECO:0000313" key="3">
    <source>
        <dbReference type="EMBL" id="KAJ3258678.1"/>
    </source>
</evidence>
<evidence type="ECO:0000259" key="2">
    <source>
        <dbReference type="PROSITE" id="PS50196"/>
    </source>
</evidence>
<feature type="compositionally biased region" description="Polar residues" evidence="1">
    <location>
        <begin position="109"/>
        <end position="118"/>
    </location>
</feature>
<name>A0AAD5UKB4_9FUNG</name>
<dbReference type="Proteomes" id="UP001210925">
    <property type="component" value="Unassembled WGS sequence"/>
</dbReference>
<evidence type="ECO:0000256" key="1">
    <source>
        <dbReference type="SAM" id="MobiDB-lite"/>
    </source>
</evidence>
<dbReference type="InterPro" id="IPR011993">
    <property type="entry name" value="PH-like_dom_sf"/>
</dbReference>
<feature type="compositionally biased region" description="Basic and acidic residues" evidence="1">
    <location>
        <begin position="271"/>
        <end position="286"/>
    </location>
</feature>
<sequence length="333" mass="37332">MDCELTAKLFHFDKAQSEWIFKGVGKVTVKDSMVNMADPKINLPMLSHSITANLSLVMSEGSDRSWVYHAKPDLTDNVNRLVAIRFANSNDANTFKECIEKAKSDSKSVTESAPTENISAPPETPLKTEMDIPPLKEPELELIKDENEIKSEIETKTESKPVEQAVEEKHDAIAPHENIEPGAVKEHVETLEFKGLNEPTTENVSEQPAPESNQTTENPDETKDQVSLNQQETVQEGLKESESLVEHELEEKIKTLHTGETEQNHSQGHQTGEEHEHAAEKPDQEQAHAAPEQLKESGNEHKAEMEKDHEQVSGNEHNQETKHEHQETKVNGN</sequence>
<dbReference type="InterPro" id="IPR000156">
    <property type="entry name" value="Ran_bind_dom"/>
</dbReference>